<organism evidence="5">
    <name type="scientific">Chromera velia CCMP2878</name>
    <dbReference type="NCBI Taxonomy" id="1169474"/>
    <lineage>
        <taxon>Eukaryota</taxon>
        <taxon>Sar</taxon>
        <taxon>Alveolata</taxon>
        <taxon>Colpodellida</taxon>
        <taxon>Chromeraceae</taxon>
        <taxon>Chromera</taxon>
    </lineage>
</organism>
<dbReference type="InterPro" id="IPR042453">
    <property type="entry name" value="WDR53"/>
</dbReference>
<dbReference type="PROSITE" id="PS00678">
    <property type="entry name" value="WD_REPEATS_1"/>
    <property type="match status" value="1"/>
</dbReference>
<proteinExistence type="predicted"/>
<reference evidence="5" key="1">
    <citation type="submission" date="2014-11" db="EMBL/GenBank/DDBJ databases">
        <authorList>
            <person name="Otto D Thomas"/>
            <person name="Naeem Raeece"/>
        </authorList>
    </citation>
    <scope>NUCLEOTIDE SEQUENCE</scope>
</reference>
<dbReference type="Gene3D" id="2.130.10.10">
    <property type="entry name" value="YVTN repeat-like/Quinoprotein amine dehydrogenase"/>
    <property type="match status" value="2"/>
</dbReference>
<sequence>MVSCRELSGHKEAVVSLDCVKDRSSLNGNLLASSSEDKTARLWDVRTERSVRWLSDPSLSSDSMGHVRLHPREPVVILAHGDELLVYDLRQSASILLKAPSHKVSLGGMSETGTRQQVAVSSTDDEDDVPFTVNDFIFNPADLNTVVCPTDCGHVLVVDWKKPEVVTRWTNGHKNICQCVAGRVWSSDGLAGGESDRAIVEILSGGMDSQVCRWDPRSKKFRGKLQMGKLLSEYGGGGMDEALNAGKMVNPPFVMDLEVTEIGDAILFGLGNGAIGMMRYQGDRLEASPCFIGETHTSAVAALAIVPSTERQEAEAEGGSAEILPNPFSLSVFSAGCDQELILWRDEASINAALAAQAEATAEERKDSSSSASSSSAVSSSEVTGQASASADADAQGHPAEAADGETGGKSAPGTKKKSGKQKRAPPRSLRVARKVSLPEKPNCLAVWGNEKLCLGDLSSTIKVLDIRELMMMESDGPRGK</sequence>
<evidence type="ECO:0000256" key="2">
    <source>
        <dbReference type="ARBA" id="ARBA00022737"/>
    </source>
</evidence>
<evidence type="ECO:0000256" key="4">
    <source>
        <dbReference type="SAM" id="MobiDB-lite"/>
    </source>
</evidence>
<feature type="repeat" description="WD" evidence="3">
    <location>
        <begin position="7"/>
        <end position="53"/>
    </location>
</feature>
<dbReference type="PANTHER" id="PTHR44666:SF1">
    <property type="entry name" value="WD REPEAT-CONTAINING PROTEIN 53"/>
    <property type="match status" value="1"/>
</dbReference>
<dbReference type="SUPFAM" id="SSF50978">
    <property type="entry name" value="WD40 repeat-like"/>
    <property type="match status" value="1"/>
</dbReference>
<dbReference type="InterPro" id="IPR019775">
    <property type="entry name" value="WD40_repeat_CS"/>
</dbReference>
<feature type="compositionally biased region" description="Low complexity" evidence="4">
    <location>
        <begin position="369"/>
        <end position="397"/>
    </location>
</feature>
<feature type="compositionally biased region" description="Basic residues" evidence="4">
    <location>
        <begin position="415"/>
        <end position="434"/>
    </location>
</feature>
<protein>
    <submittedName>
        <fullName evidence="5">Uncharacterized protein</fullName>
    </submittedName>
</protein>
<dbReference type="SMART" id="SM00320">
    <property type="entry name" value="WD40"/>
    <property type="match status" value="3"/>
</dbReference>
<dbReference type="InterPro" id="IPR036322">
    <property type="entry name" value="WD40_repeat_dom_sf"/>
</dbReference>
<dbReference type="VEuPathDB" id="CryptoDB:Cvel_1797"/>
<accession>A0A0G4I4M1</accession>
<feature type="region of interest" description="Disordered" evidence="4">
    <location>
        <begin position="362"/>
        <end position="434"/>
    </location>
</feature>
<dbReference type="EMBL" id="CDMZ01005076">
    <property type="protein sequence ID" value="CEM51863.1"/>
    <property type="molecule type" value="Genomic_DNA"/>
</dbReference>
<name>A0A0G4I4M1_9ALVE</name>
<dbReference type="AlphaFoldDB" id="A0A0G4I4M1"/>
<keyword evidence="2" id="KW-0677">Repeat</keyword>
<evidence type="ECO:0000313" key="5">
    <source>
        <dbReference type="EMBL" id="CEM51863.1"/>
    </source>
</evidence>
<dbReference type="PANTHER" id="PTHR44666">
    <property type="entry name" value="WD REPEAT-CONTAINING PROTEIN 53"/>
    <property type="match status" value="1"/>
</dbReference>
<dbReference type="PROSITE" id="PS50082">
    <property type="entry name" value="WD_REPEATS_2"/>
    <property type="match status" value="1"/>
</dbReference>
<dbReference type="PROSITE" id="PS50294">
    <property type="entry name" value="WD_REPEATS_REGION"/>
    <property type="match status" value="1"/>
</dbReference>
<keyword evidence="1 3" id="KW-0853">WD repeat</keyword>
<evidence type="ECO:0000256" key="3">
    <source>
        <dbReference type="PROSITE-ProRule" id="PRU00221"/>
    </source>
</evidence>
<dbReference type="Pfam" id="PF00400">
    <property type="entry name" value="WD40"/>
    <property type="match status" value="1"/>
</dbReference>
<dbReference type="InterPro" id="IPR015943">
    <property type="entry name" value="WD40/YVTN_repeat-like_dom_sf"/>
</dbReference>
<evidence type="ECO:0000256" key="1">
    <source>
        <dbReference type="ARBA" id="ARBA00022574"/>
    </source>
</evidence>
<dbReference type="InterPro" id="IPR001680">
    <property type="entry name" value="WD40_rpt"/>
</dbReference>
<gene>
    <name evidence="5" type="ORF">Cvel_1797</name>
</gene>